<proteinExistence type="predicted"/>
<accession>A0AAN7NXV9</accession>
<comment type="caution">
    <text evidence="2">The sequence shown here is derived from an EMBL/GenBank/DDBJ whole genome shotgun (WGS) entry which is preliminary data.</text>
</comment>
<dbReference type="AlphaFoldDB" id="A0AAN7NXV9"/>
<evidence type="ECO:0000313" key="3">
    <source>
        <dbReference type="Proteomes" id="UP001353858"/>
    </source>
</evidence>
<dbReference type="Proteomes" id="UP001353858">
    <property type="component" value="Unassembled WGS sequence"/>
</dbReference>
<name>A0AAN7NXV9_9COLE</name>
<keyword evidence="1" id="KW-0732">Signal</keyword>
<evidence type="ECO:0000256" key="1">
    <source>
        <dbReference type="SAM" id="SignalP"/>
    </source>
</evidence>
<protein>
    <submittedName>
        <fullName evidence="2">Uncharacterized protein</fullName>
    </submittedName>
</protein>
<feature type="chain" id="PRO_5042862697" evidence="1">
    <location>
        <begin position="17"/>
        <end position="144"/>
    </location>
</feature>
<sequence>MIYLITIVQFLCHVLAAPPAAPFSPDELTKNFPISFNPGPQLLEELKNEFDEAAGSVLKLQNSFKLGNVLHPFVSSVDNLAGETFSNAFGAFAKSVEAFNHFPNMGELLPGSEIGVPNGVKNTDNAKTTNAENTVTILKSDVRR</sequence>
<gene>
    <name evidence="2" type="ORF">RN001_016398</name>
</gene>
<feature type="signal peptide" evidence="1">
    <location>
        <begin position="1"/>
        <end position="16"/>
    </location>
</feature>
<keyword evidence="3" id="KW-1185">Reference proteome</keyword>
<dbReference type="EMBL" id="JARPUR010000008">
    <property type="protein sequence ID" value="KAK4872274.1"/>
    <property type="molecule type" value="Genomic_DNA"/>
</dbReference>
<evidence type="ECO:0000313" key="2">
    <source>
        <dbReference type="EMBL" id="KAK4872274.1"/>
    </source>
</evidence>
<reference evidence="3" key="1">
    <citation type="submission" date="2023-01" db="EMBL/GenBank/DDBJ databases">
        <title>Key to firefly adult light organ development and bioluminescence: homeobox transcription factors regulate luciferase expression and transportation to peroxisome.</title>
        <authorList>
            <person name="Fu X."/>
        </authorList>
    </citation>
    <scope>NUCLEOTIDE SEQUENCE [LARGE SCALE GENOMIC DNA]</scope>
</reference>
<organism evidence="2 3">
    <name type="scientific">Aquatica leii</name>
    <dbReference type="NCBI Taxonomy" id="1421715"/>
    <lineage>
        <taxon>Eukaryota</taxon>
        <taxon>Metazoa</taxon>
        <taxon>Ecdysozoa</taxon>
        <taxon>Arthropoda</taxon>
        <taxon>Hexapoda</taxon>
        <taxon>Insecta</taxon>
        <taxon>Pterygota</taxon>
        <taxon>Neoptera</taxon>
        <taxon>Endopterygota</taxon>
        <taxon>Coleoptera</taxon>
        <taxon>Polyphaga</taxon>
        <taxon>Elateriformia</taxon>
        <taxon>Elateroidea</taxon>
        <taxon>Lampyridae</taxon>
        <taxon>Luciolinae</taxon>
        <taxon>Aquatica</taxon>
    </lineage>
</organism>